<sequence>MKLLFLGTGGAWGLPEHECPCQTCRHLRRIGEFRTRTALWFEAGARILLDPGPDLRYQLMRENLPKPDAVLITHEHGDHFLGLDELLCFKRAMPRSKWQPIKVYAHPLAWPVIEARFGYLFGDLLEKQIAEPDMPLTGGPFGEDLVCLPKKTFHGALAQGSQGYVFKIKNSREEFSWGYTGDLVEAEDPDAFSGLDALVCQCHFLNEPKENRANHLSLQNALPLLKRWQPRQVYFVHISCQDMRPEDEVGNQILKKYQPAEPLCGPSGSVYEIPRDQRSWQDTVERVFRDHELTTMAKVAFDGLSVDMP</sequence>
<proteinExistence type="predicted"/>
<dbReference type="Gene3D" id="3.60.15.10">
    <property type="entry name" value="Ribonuclease Z/Hydroxyacylglutathione hydrolase-like"/>
    <property type="match status" value="1"/>
</dbReference>
<dbReference type="RefSeq" id="WP_052515200.1">
    <property type="nucleotide sequence ID" value="NZ_AZAC01000017.1"/>
</dbReference>
<dbReference type="InterPro" id="IPR001279">
    <property type="entry name" value="Metallo-B-lactamas"/>
</dbReference>
<feature type="domain" description="Metallo-beta-lactamase" evidence="1">
    <location>
        <begin position="35"/>
        <end position="237"/>
    </location>
</feature>
<comment type="caution">
    <text evidence="2">The sequence shown here is derived from an EMBL/GenBank/DDBJ whole genome shotgun (WGS) entry which is preliminary data.</text>
</comment>
<accession>A0A0D2HRW1</accession>
<reference evidence="2 3" key="1">
    <citation type="submission" date="2013-11" db="EMBL/GenBank/DDBJ databases">
        <title>Metagenomic analysis of a methanogenic consortium involved in long chain n-alkane degradation.</title>
        <authorList>
            <person name="Davidova I.A."/>
            <person name="Callaghan A.V."/>
            <person name="Wawrik B."/>
            <person name="Pruitt S."/>
            <person name="Marks C."/>
            <person name="Duncan K.E."/>
            <person name="Suflita J.M."/>
        </authorList>
    </citation>
    <scope>NUCLEOTIDE SEQUENCE [LARGE SCALE GENOMIC DNA]</scope>
    <source>
        <strain evidence="2 3">SPR</strain>
    </source>
</reference>
<dbReference type="InParanoid" id="A0A0D2HRW1"/>
<gene>
    <name evidence="2" type="ORF">X474_15185</name>
</gene>
<dbReference type="SMART" id="SM00849">
    <property type="entry name" value="Lactamase_B"/>
    <property type="match status" value="1"/>
</dbReference>
<name>A0A0D2HRW1_9BACT</name>
<dbReference type="AlphaFoldDB" id="A0A0D2HRW1"/>
<organism evidence="2 3">
    <name type="scientific">Dethiosulfatarculus sandiegensis</name>
    <dbReference type="NCBI Taxonomy" id="1429043"/>
    <lineage>
        <taxon>Bacteria</taxon>
        <taxon>Pseudomonadati</taxon>
        <taxon>Thermodesulfobacteriota</taxon>
        <taxon>Desulfarculia</taxon>
        <taxon>Desulfarculales</taxon>
        <taxon>Desulfarculaceae</taxon>
        <taxon>Dethiosulfatarculus</taxon>
    </lineage>
</organism>
<evidence type="ECO:0000313" key="2">
    <source>
        <dbReference type="EMBL" id="KIX13303.1"/>
    </source>
</evidence>
<dbReference type="OrthoDB" id="5443440at2"/>
<keyword evidence="3" id="KW-1185">Reference proteome</keyword>
<dbReference type="SUPFAM" id="SSF56281">
    <property type="entry name" value="Metallo-hydrolase/oxidoreductase"/>
    <property type="match status" value="1"/>
</dbReference>
<dbReference type="CDD" id="cd16279">
    <property type="entry name" value="metallo-hydrolase-like_MBL-fold"/>
    <property type="match status" value="1"/>
</dbReference>
<protein>
    <recommendedName>
        <fullName evidence="1">Metallo-beta-lactamase domain-containing protein</fullName>
    </recommendedName>
</protein>
<dbReference type="EMBL" id="AZAC01000017">
    <property type="protein sequence ID" value="KIX13303.1"/>
    <property type="molecule type" value="Genomic_DNA"/>
</dbReference>
<dbReference type="InterPro" id="IPR036866">
    <property type="entry name" value="RibonucZ/Hydroxyglut_hydro"/>
</dbReference>
<evidence type="ECO:0000313" key="3">
    <source>
        <dbReference type="Proteomes" id="UP000032233"/>
    </source>
</evidence>
<dbReference type="Pfam" id="PF12706">
    <property type="entry name" value="Lactamase_B_2"/>
    <property type="match status" value="1"/>
</dbReference>
<dbReference type="Proteomes" id="UP000032233">
    <property type="component" value="Unassembled WGS sequence"/>
</dbReference>
<dbReference type="STRING" id="1429043.X474_15185"/>
<evidence type="ECO:0000259" key="1">
    <source>
        <dbReference type="SMART" id="SM00849"/>
    </source>
</evidence>
<dbReference type="PANTHER" id="PTHR42663">
    <property type="entry name" value="HYDROLASE C777.06C-RELATED-RELATED"/>
    <property type="match status" value="1"/>
</dbReference>
<dbReference type="PANTHER" id="PTHR42663:SF6">
    <property type="entry name" value="HYDROLASE C777.06C-RELATED"/>
    <property type="match status" value="1"/>
</dbReference>